<keyword evidence="6" id="KW-0472">Membrane</keyword>
<evidence type="ECO:0000256" key="4">
    <source>
        <dbReference type="ARBA" id="ARBA00022679"/>
    </source>
</evidence>
<dbReference type="Gene3D" id="3.40.50.11820">
    <property type="match status" value="1"/>
</dbReference>
<protein>
    <recommendedName>
        <fullName evidence="7">Glycosyl transferase family 1 domain-containing protein</fullName>
    </recommendedName>
</protein>
<dbReference type="EMBL" id="LMVM01000001">
    <property type="protein sequence ID" value="PAV06302.1"/>
    <property type="molecule type" value="Genomic_DNA"/>
</dbReference>
<keyword evidence="4" id="KW-0808">Transferase</keyword>
<dbReference type="InterPro" id="IPR007554">
    <property type="entry name" value="Glycerophosphate_synth"/>
</dbReference>
<dbReference type="GO" id="GO:0005886">
    <property type="term" value="C:plasma membrane"/>
    <property type="evidence" value="ECO:0007669"/>
    <property type="project" value="UniProtKB-SubCell"/>
</dbReference>
<dbReference type="SUPFAM" id="SSF53756">
    <property type="entry name" value="UDP-Glycosyltransferase/glycogen phosphorylase"/>
    <property type="match status" value="2"/>
</dbReference>
<dbReference type="PANTHER" id="PTHR12526">
    <property type="entry name" value="GLYCOSYLTRANSFERASE"/>
    <property type="match status" value="1"/>
</dbReference>
<dbReference type="PANTHER" id="PTHR12526:SF630">
    <property type="entry name" value="GLYCOSYLTRANSFERASE"/>
    <property type="match status" value="1"/>
</dbReference>
<organism evidence="8 9">
    <name type="scientific">Methanobacterium bryantii</name>
    <dbReference type="NCBI Taxonomy" id="2161"/>
    <lineage>
        <taxon>Archaea</taxon>
        <taxon>Methanobacteriati</taxon>
        <taxon>Methanobacteriota</taxon>
        <taxon>Methanomada group</taxon>
        <taxon>Methanobacteria</taxon>
        <taxon>Methanobacteriales</taxon>
        <taxon>Methanobacteriaceae</taxon>
        <taxon>Methanobacterium</taxon>
    </lineage>
</organism>
<dbReference type="GO" id="GO:0047355">
    <property type="term" value="F:CDP-glycerol glycerophosphotransferase activity"/>
    <property type="evidence" value="ECO:0007669"/>
    <property type="project" value="InterPro"/>
</dbReference>
<comment type="subcellular location">
    <subcellularLocation>
        <location evidence="1">Cell membrane</location>
        <topology evidence="1">Peripheral membrane protein</topology>
    </subcellularLocation>
</comment>
<evidence type="ECO:0000259" key="7">
    <source>
        <dbReference type="Pfam" id="PF00534"/>
    </source>
</evidence>
<dbReference type="InterPro" id="IPR043148">
    <property type="entry name" value="TagF_C"/>
</dbReference>
<evidence type="ECO:0000256" key="6">
    <source>
        <dbReference type="ARBA" id="ARBA00023136"/>
    </source>
</evidence>
<gene>
    <name evidence="8" type="ORF">ASJ80_15875</name>
</gene>
<keyword evidence="5" id="KW-0777">Teichoic acid biosynthesis</keyword>
<dbReference type="Gene3D" id="3.40.50.2000">
    <property type="entry name" value="Glycogen Phosphorylase B"/>
    <property type="match status" value="2"/>
</dbReference>
<evidence type="ECO:0000256" key="1">
    <source>
        <dbReference type="ARBA" id="ARBA00004202"/>
    </source>
</evidence>
<sequence>MNISKLTKKIKDFTKFKEYNAFYRRYFSNKNFKKYSDFAKYTKKSFINKMILYESSAGKSIEGNPYALFRYLLNNPDYGSFTHVWSITRLSDNSIINKYKKYKNVKFVKKNSKEHIKYLAKSKYVISDSTLPDYYFRREGQVYVNCWSDTPLNAIGKDNELNISKQGSIQRNLLNASYLIYPNRYSIDKLLKAYDINTLVNGCILDTGHPRVDFLYTADKTRLKDILNISKLDKVILYVPQLNEKLNTELYTEYLINNIEFLKDKLNGKYKFIVKLPMKLSKFVTGSLKDLIVPDDIDINELLSIVDILITNSSISFDFLKTKKPIIYFIDDRIDEFNSYLPLEELPGPLCHNANEIMDTINDIKSISKKYKNKYSIAIERFSYNDDGNACKRAVDSIFNKIEKYADNTRNLKKKILFYPGILKTNGITSSFSNLLDNIDYEKYDVSVLVYPISKNNEHYEDIKTNLKKLNKNANIIYMSHGFNFLRGEYYYHDFIMKNGIAEDITDKIPEDLYIREIKRLLGNTRFDIFVDFGGYDKIITLLFALSDIKTKCIYLHNNMVREYELRFKSLSVTFDLYKYYDKLITVSEDSKQENSVNFKEYGMDIDDKLIHVTNSIDYNTIIKKSSSGKVVTVNSAPYYFTQYVKDDFFVDLNGIAAPLKSNVNFIAVGRLSPEKDHKKLLTAFSSVLKTHTNVKLYIIGDGPLKESLINFADDIGILYNVIFTGNLFNPYWLLDKCDCMVHSSNYEGQGIVILEALVLGKNVISTDIAGPRKILQGGYGKLVDNSAEALAEAMIKFIEEGMSSKPFDYVKYNETAMNQFYEEVCGE</sequence>
<keyword evidence="3" id="KW-1003">Cell membrane</keyword>
<proteinExistence type="inferred from homology"/>
<evidence type="ECO:0000313" key="9">
    <source>
        <dbReference type="Proteomes" id="UP000217784"/>
    </source>
</evidence>
<keyword evidence="9" id="KW-1185">Reference proteome</keyword>
<dbReference type="InterPro" id="IPR043149">
    <property type="entry name" value="TagF_N"/>
</dbReference>
<evidence type="ECO:0000256" key="5">
    <source>
        <dbReference type="ARBA" id="ARBA00022944"/>
    </source>
</evidence>
<evidence type="ECO:0000256" key="3">
    <source>
        <dbReference type="ARBA" id="ARBA00022475"/>
    </source>
</evidence>
<evidence type="ECO:0000313" key="8">
    <source>
        <dbReference type="EMBL" id="PAV06302.1"/>
    </source>
</evidence>
<reference evidence="8 9" key="1">
    <citation type="journal article" date="2017" name="BMC Genomics">
        <title>Genomic analysis of methanogenic archaea reveals a shift towards energy conservation.</title>
        <authorList>
            <person name="Gilmore S.P."/>
            <person name="Henske J.K."/>
            <person name="Sexton J.A."/>
            <person name="Solomon K.V."/>
            <person name="Seppala S."/>
            <person name="Yoo J.I."/>
            <person name="Huyett L.M."/>
            <person name="Pressman A."/>
            <person name="Cogan J.Z."/>
            <person name="Kivenson V."/>
            <person name="Peng X."/>
            <person name="Tan Y."/>
            <person name="Valentine D.L."/>
            <person name="O'Malley M.A."/>
        </authorList>
    </citation>
    <scope>NUCLEOTIDE SEQUENCE [LARGE SCALE GENOMIC DNA]</scope>
    <source>
        <strain evidence="8 9">M.o.H.</strain>
    </source>
</reference>
<evidence type="ECO:0000256" key="2">
    <source>
        <dbReference type="ARBA" id="ARBA00010488"/>
    </source>
</evidence>
<name>A0A2A2HA45_METBR</name>
<dbReference type="Proteomes" id="UP000217784">
    <property type="component" value="Unassembled WGS sequence"/>
</dbReference>
<dbReference type="GO" id="GO:0016757">
    <property type="term" value="F:glycosyltransferase activity"/>
    <property type="evidence" value="ECO:0007669"/>
    <property type="project" value="InterPro"/>
</dbReference>
<feature type="domain" description="Glycosyl transferase family 1" evidence="7">
    <location>
        <begin position="666"/>
        <end position="803"/>
    </location>
</feature>
<dbReference type="RefSeq" id="WP_095651945.1">
    <property type="nucleotide sequence ID" value="NZ_LMVM01000001.1"/>
</dbReference>
<dbReference type="Pfam" id="PF00534">
    <property type="entry name" value="Glycos_transf_1"/>
    <property type="match status" value="1"/>
</dbReference>
<comment type="caution">
    <text evidence="8">The sequence shown here is derived from an EMBL/GenBank/DDBJ whole genome shotgun (WGS) entry which is preliminary data.</text>
</comment>
<dbReference type="Pfam" id="PF04464">
    <property type="entry name" value="Glyphos_transf"/>
    <property type="match status" value="1"/>
</dbReference>
<dbReference type="OrthoDB" id="78053at2157"/>
<accession>A0A2A2HA45</accession>
<dbReference type="InterPro" id="IPR001296">
    <property type="entry name" value="Glyco_trans_1"/>
</dbReference>
<dbReference type="Gene3D" id="3.40.50.12580">
    <property type="match status" value="1"/>
</dbReference>
<comment type="similarity">
    <text evidence="2">Belongs to the CDP-glycerol glycerophosphotransferase family.</text>
</comment>
<dbReference type="CDD" id="cd03811">
    <property type="entry name" value="GT4_GT28_WabH-like"/>
    <property type="match status" value="1"/>
</dbReference>
<dbReference type="AlphaFoldDB" id="A0A2A2HA45"/>